<feature type="domain" description="HTH tetR-type" evidence="5">
    <location>
        <begin position="15"/>
        <end position="75"/>
    </location>
</feature>
<dbReference type="GO" id="GO:0003700">
    <property type="term" value="F:DNA-binding transcription factor activity"/>
    <property type="evidence" value="ECO:0007669"/>
    <property type="project" value="InterPro"/>
</dbReference>
<dbReference type="SUPFAM" id="SSF48498">
    <property type="entry name" value="Tetracyclin repressor-like, C-terminal domain"/>
    <property type="match status" value="1"/>
</dbReference>
<evidence type="ECO:0000256" key="2">
    <source>
        <dbReference type="ARBA" id="ARBA00023125"/>
    </source>
</evidence>
<dbReference type="EMBL" id="BORT01000014">
    <property type="protein sequence ID" value="GIO48459.1"/>
    <property type="molecule type" value="Genomic_DNA"/>
</dbReference>
<accession>A0A920CSS3</accession>
<dbReference type="Pfam" id="PF08360">
    <property type="entry name" value="TetR_C_5"/>
    <property type="match status" value="1"/>
</dbReference>
<evidence type="ECO:0000313" key="7">
    <source>
        <dbReference type="Proteomes" id="UP000682811"/>
    </source>
</evidence>
<dbReference type="GO" id="GO:0000976">
    <property type="term" value="F:transcription cis-regulatory region binding"/>
    <property type="evidence" value="ECO:0007669"/>
    <property type="project" value="TreeGrafter"/>
</dbReference>
<name>A0A920CSS3_9BACL</name>
<dbReference type="PROSITE" id="PS50977">
    <property type="entry name" value="HTH_TETR_2"/>
    <property type="match status" value="1"/>
</dbReference>
<dbReference type="Gene3D" id="1.10.357.10">
    <property type="entry name" value="Tetracycline Repressor, domain 2"/>
    <property type="match status" value="1"/>
</dbReference>
<keyword evidence="1" id="KW-0805">Transcription regulation</keyword>
<dbReference type="PANTHER" id="PTHR30055:SF211">
    <property type="entry name" value="TRANSCRIPTIONAL REGULATOR, TETR FAMILY"/>
    <property type="match status" value="1"/>
</dbReference>
<feature type="DNA-binding region" description="H-T-H motif" evidence="4">
    <location>
        <begin position="38"/>
        <end position="57"/>
    </location>
</feature>
<reference evidence="6 7" key="1">
    <citation type="submission" date="2021-03" db="EMBL/GenBank/DDBJ databases">
        <title>Antimicrobial resistance genes in bacteria isolated from Japanese honey, and their potential for conferring macrolide and lincosamide resistance in the American foulbrood pathogen Paenibacillus larvae.</title>
        <authorList>
            <person name="Okamoto M."/>
            <person name="Kumagai M."/>
            <person name="Kanamori H."/>
            <person name="Takamatsu D."/>
        </authorList>
    </citation>
    <scope>NUCLEOTIDE SEQUENCE [LARGE SCALE GENOMIC DNA]</scope>
    <source>
        <strain evidence="6 7">J34TS1</strain>
    </source>
</reference>
<dbReference type="InterPro" id="IPR013571">
    <property type="entry name" value="Tscrpt_reg_QacR_C"/>
</dbReference>
<dbReference type="InterPro" id="IPR009057">
    <property type="entry name" value="Homeodomain-like_sf"/>
</dbReference>
<dbReference type="PANTHER" id="PTHR30055">
    <property type="entry name" value="HTH-TYPE TRANSCRIPTIONAL REGULATOR RUTR"/>
    <property type="match status" value="1"/>
</dbReference>
<dbReference type="InterPro" id="IPR001647">
    <property type="entry name" value="HTH_TetR"/>
</dbReference>
<evidence type="ECO:0000256" key="3">
    <source>
        <dbReference type="ARBA" id="ARBA00023163"/>
    </source>
</evidence>
<dbReference type="SUPFAM" id="SSF46689">
    <property type="entry name" value="Homeodomain-like"/>
    <property type="match status" value="1"/>
</dbReference>
<organism evidence="6 7">
    <name type="scientific">Paenibacillus azoreducens</name>
    <dbReference type="NCBI Taxonomy" id="116718"/>
    <lineage>
        <taxon>Bacteria</taxon>
        <taxon>Bacillati</taxon>
        <taxon>Bacillota</taxon>
        <taxon>Bacilli</taxon>
        <taxon>Bacillales</taxon>
        <taxon>Paenibacillaceae</taxon>
        <taxon>Paenibacillus</taxon>
    </lineage>
</organism>
<keyword evidence="7" id="KW-1185">Reference proteome</keyword>
<evidence type="ECO:0000313" key="6">
    <source>
        <dbReference type="EMBL" id="GIO48459.1"/>
    </source>
</evidence>
<dbReference type="Gene3D" id="1.10.10.60">
    <property type="entry name" value="Homeodomain-like"/>
    <property type="match status" value="1"/>
</dbReference>
<dbReference type="PRINTS" id="PR00455">
    <property type="entry name" value="HTHTETR"/>
</dbReference>
<keyword evidence="3" id="KW-0804">Transcription</keyword>
<dbReference type="FunFam" id="1.10.10.60:FF:000141">
    <property type="entry name" value="TetR family transcriptional regulator"/>
    <property type="match status" value="1"/>
</dbReference>
<dbReference type="GO" id="GO:0045892">
    <property type="term" value="P:negative regulation of DNA-templated transcription"/>
    <property type="evidence" value="ECO:0007669"/>
    <property type="project" value="InterPro"/>
</dbReference>
<dbReference type="InterPro" id="IPR050109">
    <property type="entry name" value="HTH-type_TetR-like_transc_reg"/>
</dbReference>
<evidence type="ECO:0000256" key="1">
    <source>
        <dbReference type="ARBA" id="ARBA00023015"/>
    </source>
</evidence>
<dbReference type="InterPro" id="IPR036271">
    <property type="entry name" value="Tet_transcr_reg_TetR-rel_C_sf"/>
</dbReference>
<gene>
    <name evidence="6" type="ORF">J34TS1_32240</name>
</gene>
<protein>
    <submittedName>
        <fullName evidence="6">TetR family transcriptional regulator</fullName>
    </submittedName>
</protein>
<keyword evidence="2 4" id="KW-0238">DNA-binding</keyword>
<comment type="caution">
    <text evidence="6">The sequence shown here is derived from an EMBL/GenBank/DDBJ whole genome shotgun (WGS) entry which is preliminary data.</text>
</comment>
<evidence type="ECO:0000256" key="4">
    <source>
        <dbReference type="PROSITE-ProRule" id="PRU00335"/>
    </source>
</evidence>
<dbReference type="Proteomes" id="UP000682811">
    <property type="component" value="Unassembled WGS sequence"/>
</dbReference>
<dbReference type="AlphaFoldDB" id="A0A920CSS3"/>
<dbReference type="Pfam" id="PF00440">
    <property type="entry name" value="TetR_N"/>
    <property type="match status" value="1"/>
</dbReference>
<proteinExistence type="predicted"/>
<evidence type="ECO:0000259" key="5">
    <source>
        <dbReference type="PROSITE" id="PS50977"/>
    </source>
</evidence>
<sequence length="209" mass="23580">MKGLFVMKKSKEEAEQTKQEIVDAAKGLFAVKGYAATSMNDICTAAGCSRGGLYHHFESKEDLFIYLADQAFTGSWKNWDEEIDDAMTATEQLYAYADYFVDTLQKPLNKAGEEFLSRVGPNSEAGQRFLGILTTYMQRFERLVQNGLDRGEWKGDNVQELAMMILGYYSGLSDSIQLMGKGDAKRFYRKATKLLLEGIQKKTISLRGR</sequence>